<protein>
    <submittedName>
        <fullName evidence="1">Uncharacterized protein</fullName>
    </submittedName>
</protein>
<dbReference type="OrthoDB" id="786513at2759"/>
<sequence length="69" mass="7620">MDLFLGQAIEGRVQKMTETGEWVVANADAEITSSKNNVSVYGSMDASNLDNIVPDSLWSHQITIHQRLS</sequence>
<dbReference type="Proteomes" id="UP000000226">
    <property type="component" value="Chromosome 4"/>
</dbReference>
<evidence type="ECO:0000313" key="1">
    <source>
        <dbReference type="EMBL" id="ESW23694.1"/>
    </source>
</evidence>
<organism evidence="1 2">
    <name type="scientific">Phaseolus vulgaris</name>
    <name type="common">Kidney bean</name>
    <name type="synonym">French bean</name>
    <dbReference type="NCBI Taxonomy" id="3885"/>
    <lineage>
        <taxon>Eukaryota</taxon>
        <taxon>Viridiplantae</taxon>
        <taxon>Streptophyta</taxon>
        <taxon>Embryophyta</taxon>
        <taxon>Tracheophyta</taxon>
        <taxon>Spermatophyta</taxon>
        <taxon>Magnoliopsida</taxon>
        <taxon>eudicotyledons</taxon>
        <taxon>Gunneridae</taxon>
        <taxon>Pentapetalae</taxon>
        <taxon>rosids</taxon>
        <taxon>fabids</taxon>
        <taxon>Fabales</taxon>
        <taxon>Fabaceae</taxon>
        <taxon>Papilionoideae</taxon>
        <taxon>50 kb inversion clade</taxon>
        <taxon>NPAAA clade</taxon>
        <taxon>indigoferoid/millettioid clade</taxon>
        <taxon>Phaseoleae</taxon>
        <taxon>Phaseolus</taxon>
    </lineage>
</organism>
<dbReference type="EMBL" id="CM002291">
    <property type="protein sequence ID" value="ESW23694.1"/>
    <property type="molecule type" value="Genomic_DNA"/>
</dbReference>
<gene>
    <name evidence="1" type="ORF">PHAVU_004G0685001g</name>
</gene>
<keyword evidence="2" id="KW-1185">Reference proteome</keyword>
<accession>V7C0P9</accession>
<dbReference type="Gramene" id="ESW23694">
    <property type="protein sequence ID" value="ESW23694"/>
    <property type="gene ID" value="PHAVU_004G0685001g"/>
</dbReference>
<dbReference type="AlphaFoldDB" id="V7C0P9"/>
<evidence type="ECO:0000313" key="2">
    <source>
        <dbReference type="Proteomes" id="UP000000226"/>
    </source>
</evidence>
<reference evidence="2" key="1">
    <citation type="journal article" date="2014" name="Nat. Genet.">
        <title>A reference genome for common bean and genome-wide analysis of dual domestications.</title>
        <authorList>
            <person name="Schmutz J."/>
            <person name="McClean P.E."/>
            <person name="Mamidi S."/>
            <person name="Wu G.A."/>
            <person name="Cannon S.B."/>
            <person name="Grimwood J."/>
            <person name="Jenkins J."/>
            <person name="Shu S."/>
            <person name="Song Q."/>
            <person name="Chavarro C."/>
            <person name="Torres-Torres M."/>
            <person name="Geffroy V."/>
            <person name="Moghaddam S.M."/>
            <person name="Gao D."/>
            <person name="Abernathy B."/>
            <person name="Barry K."/>
            <person name="Blair M."/>
            <person name="Brick M.A."/>
            <person name="Chovatia M."/>
            <person name="Gepts P."/>
            <person name="Goodstein D.M."/>
            <person name="Gonzales M."/>
            <person name="Hellsten U."/>
            <person name="Hyten D.L."/>
            <person name="Jia G."/>
            <person name="Kelly J.D."/>
            <person name="Kudrna D."/>
            <person name="Lee R."/>
            <person name="Richard M.M."/>
            <person name="Miklas P.N."/>
            <person name="Osorno J.M."/>
            <person name="Rodrigues J."/>
            <person name="Thareau V."/>
            <person name="Urrea C.A."/>
            <person name="Wang M."/>
            <person name="Yu Y."/>
            <person name="Zhang M."/>
            <person name="Wing R.A."/>
            <person name="Cregan P.B."/>
            <person name="Rokhsar D.S."/>
            <person name="Jackson S.A."/>
        </authorList>
    </citation>
    <scope>NUCLEOTIDE SEQUENCE [LARGE SCALE GENOMIC DNA]</scope>
    <source>
        <strain evidence="2">cv. G19833</strain>
    </source>
</reference>
<name>V7C0P9_PHAVU</name>
<proteinExistence type="predicted"/>